<dbReference type="SMART" id="SM00239">
    <property type="entry name" value="C2"/>
    <property type="match status" value="3"/>
</dbReference>
<keyword evidence="3" id="KW-0677">Repeat</keyword>
<dbReference type="OrthoDB" id="67700at2759"/>
<keyword evidence="4 6" id="KW-1133">Transmembrane helix</keyword>
<dbReference type="Proteomes" id="UP000594638">
    <property type="component" value="Unassembled WGS sequence"/>
</dbReference>
<dbReference type="SUPFAM" id="SSF49562">
    <property type="entry name" value="C2 domain (Calcium/lipid-binding domain, CaLB)"/>
    <property type="match status" value="3"/>
</dbReference>
<dbReference type="Pfam" id="PF00168">
    <property type="entry name" value="C2"/>
    <property type="match status" value="3"/>
</dbReference>
<evidence type="ECO:0000259" key="7">
    <source>
        <dbReference type="PROSITE" id="PS50004"/>
    </source>
</evidence>
<dbReference type="GO" id="GO:0016020">
    <property type="term" value="C:membrane"/>
    <property type="evidence" value="ECO:0007669"/>
    <property type="project" value="UniProtKB-SubCell"/>
</dbReference>
<evidence type="ECO:0000313" key="8">
    <source>
        <dbReference type="EMBL" id="CAA2990758.1"/>
    </source>
</evidence>
<organism evidence="8 9">
    <name type="scientific">Olea europaea subsp. europaea</name>
    <dbReference type="NCBI Taxonomy" id="158383"/>
    <lineage>
        <taxon>Eukaryota</taxon>
        <taxon>Viridiplantae</taxon>
        <taxon>Streptophyta</taxon>
        <taxon>Embryophyta</taxon>
        <taxon>Tracheophyta</taxon>
        <taxon>Spermatophyta</taxon>
        <taxon>Magnoliopsida</taxon>
        <taxon>eudicotyledons</taxon>
        <taxon>Gunneridae</taxon>
        <taxon>Pentapetalae</taxon>
        <taxon>asterids</taxon>
        <taxon>lamiids</taxon>
        <taxon>Lamiales</taxon>
        <taxon>Oleaceae</taxon>
        <taxon>Oleeae</taxon>
        <taxon>Olea</taxon>
    </lineage>
</organism>
<reference evidence="8 9" key="1">
    <citation type="submission" date="2019-12" db="EMBL/GenBank/DDBJ databases">
        <authorList>
            <person name="Alioto T."/>
            <person name="Alioto T."/>
            <person name="Gomez Garrido J."/>
        </authorList>
    </citation>
    <scope>NUCLEOTIDE SEQUENCE [LARGE SCALE GENOMIC DNA]</scope>
</reference>
<sequence>MKLVVEVIGAHDLMPKDGEGSASPFVEVDFQNQISRTETIPKNQNPIWNQKLVYNFDKTRNYYHHHLIEVSKYKERRPILGRNFLGRGNDSRVQEPKVVNEDLDKIRAESINHVQKHQVVQQPRLSVGRKPEGIQSTMQHRVNPQPPTSHQDDYKLRLKIFHQALSWAAVKNKHLERKMNPEWNQVYAFSKEHIQSSVLEVFVKDKEMVGRDDYLGRVVYNLNEVPTSLLPDKPLAPQWYRQEDRHGEWKVMGEIMLAVWIGTQADEAFTDSWHADAVFVGESRLPEVFVKVQVGNQVLGTGICPTRTANPVWNKHIIFFAAEPFEEQLVLTIEDQEVYDPCIVITLVVFDNCHLGSDKPGAVGLQDSRIGKVCIRRSTLEAHHIYTHSYPLLVLHPSGVKKMGDLQLAIRFTNLSLANKICLWASLIAQDAFTSFHNQSSRQPEIPDYEYCCCEARSSRTPIEKRGGGVHVGCLIPYVEYKKKQGQLLPNHITSFWYDICESMVYRCLLVKNLVTSVIVHILFLILICYPELILPTVCLYLFLIGLWNYRYRLRHPPHMDTKLSWAEAVHPDELDEEFGTIPTSRPMMLFE</sequence>
<evidence type="ECO:0000256" key="6">
    <source>
        <dbReference type="SAM" id="Phobius"/>
    </source>
</evidence>
<dbReference type="PANTHER" id="PTHR31425">
    <property type="entry name" value="PHOSPHORIBOSYLANTHRANILATE TRANSFERASE ISOFORM 1"/>
    <property type="match status" value="1"/>
</dbReference>
<dbReference type="Gramene" id="OE9A101581T1">
    <property type="protein sequence ID" value="OE9A101581C1"/>
    <property type="gene ID" value="OE9A101581"/>
</dbReference>
<dbReference type="InterPro" id="IPR013583">
    <property type="entry name" value="MCTP_C"/>
</dbReference>
<evidence type="ECO:0000256" key="3">
    <source>
        <dbReference type="ARBA" id="ARBA00022737"/>
    </source>
</evidence>
<keyword evidence="2 6" id="KW-0812">Transmembrane</keyword>
<feature type="domain" description="C2" evidence="7">
    <location>
        <begin position="119"/>
        <end position="240"/>
    </location>
</feature>
<evidence type="ECO:0000313" key="9">
    <source>
        <dbReference type="Proteomes" id="UP000594638"/>
    </source>
</evidence>
<dbReference type="Gene3D" id="2.60.40.150">
    <property type="entry name" value="C2 domain"/>
    <property type="match status" value="3"/>
</dbReference>
<proteinExistence type="predicted"/>
<name>A0A8S0SGN1_OLEEU</name>
<keyword evidence="9" id="KW-1185">Reference proteome</keyword>
<dbReference type="Pfam" id="PF08372">
    <property type="entry name" value="PRT_C"/>
    <property type="match status" value="1"/>
</dbReference>
<evidence type="ECO:0000256" key="2">
    <source>
        <dbReference type="ARBA" id="ARBA00022692"/>
    </source>
</evidence>
<evidence type="ECO:0000256" key="5">
    <source>
        <dbReference type="ARBA" id="ARBA00023136"/>
    </source>
</evidence>
<evidence type="ECO:0000256" key="1">
    <source>
        <dbReference type="ARBA" id="ARBA00004141"/>
    </source>
</evidence>
<dbReference type="InterPro" id="IPR035892">
    <property type="entry name" value="C2_domain_sf"/>
</dbReference>
<dbReference type="InterPro" id="IPR047259">
    <property type="entry name" value="QUIRKY-like"/>
</dbReference>
<dbReference type="InterPro" id="IPR000008">
    <property type="entry name" value="C2_dom"/>
</dbReference>
<protein>
    <submittedName>
        <fullName evidence="8">FT-interacting 1-like</fullName>
    </submittedName>
</protein>
<feature type="domain" description="C2" evidence="7">
    <location>
        <begin position="1"/>
        <end position="103"/>
    </location>
</feature>
<dbReference type="EMBL" id="CACTIH010004385">
    <property type="protein sequence ID" value="CAA2990758.1"/>
    <property type="molecule type" value="Genomic_DNA"/>
</dbReference>
<dbReference type="AlphaFoldDB" id="A0A8S0SGN1"/>
<comment type="subcellular location">
    <subcellularLocation>
        <location evidence="1">Membrane</location>
        <topology evidence="1">Multi-pass membrane protein</topology>
    </subcellularLocation>
</comment>
<accession>A0A8S0SGN1</accession>
<dbReference type="PANTHER" id="PTHR31425:SF24">
    <property type="entry name" value="MULTIPLE C2 DOMAIN AND TRANSMEMBRANE REGION PROTEIN 2"/>
    <property type="match status" value="1"/>
</dbReference>
<dbReference type="PROSITE" id="PS50004">
    <property type="entry name" value="C2"/>
    <property type="match status" value="2"/>
</dbReference>
<gene>
    <name evidence="8" type="ORF">OLEA9_A101581</name>
</gene>
<evidence type="ECO:0000256" key="4">
    <source>
        <dbReference type="ARBA" id="ARBA00022989"/>
    </source>
</evidence>
<keyword evidence="5 6" id="KW-0472">Membrane</keyword>
<feature type="transmembrane region" description="Helical" evidence="6">
    <location>
        <begin position="518"/>
        <end position="550"/>
    </location>
</feature>
<comment type="caution">
    <text evidence="8">The sequence shown here is derived from an EMBL/GenBank/DDBJ whole genome shotgun (WGS) entry which is preliminary data.</text>
</comment>